<keyword evidence="1" id="KW-0175">Coiled coil</keyword>
<gene>
    <name evidence="2" type="ORF">PGTG_11577</name>
</gene>
<reference key="1">
    <citation type="submission" date="2007-01" db="EMBL/GenBank/DDBJ databases">
        <title>The Genome Sequence of Puccinia graminis f. sp. tritici Strain CRL 75-36-700-3.</title>
        <authorList>
            <consortium name="The Broad Institute Genome Sequencing Platform"/>
            <person name="Birren B."/>
            <person name="Lander E."/>
            <person name="Galagan J."/>
            <person name="Nusbaum C."/>
            <person name="Devon K."/>
            <person name="Cuomo C."/>
            <person name="Jaffe D."/>
            <person name="Butler J."/>
            <person name="Alvarez P."/>
            <person name="Gnerre S."/>
            <person name="Grabherr M."/>
            <person name="Mauceli E."/>
            <person name="Brockman W."/>
            <person name="Young S."/>
            <person name="LaButti K."/>
            <person name="Sykes S."/>
            <person name="DeCaprio D."/>
            <person name="Crawford M."/>
            <person name="Koehrsen M."/>
            <person name="Engels R."/>
            <person name="Montgomery P."/>
            <person name="Pearson M."/>
            <person name="Howarth C."/>
            <person name="Larson L."/>
            <person name="White J."/>
            <person name="Zeng Q."/>
            <person name="Kodira C."/>
            <person name="Yandava C."/>
            <person name="Alvarado L."/>
            <person name="O'Leary S."/>
            <person name="Szabo L."/>
            <person name="Dean R."/>
            <person name="Schein J."/>
        </authorList>
    </citation>
    <scope>NUCLEOTIDE SEQUENCE</scope>
    <source>
        <strain>CRL 75-36-700-3</strain>
    </source>
</reference>
<dbReference type="EMBL" id="DS178297">
    <property type="protein sequence ID" value="EFP85821.1"/>
    <property type="molecule type" value="Genomic_DNA"/>
</dbReference>
<dbReference type="AlphaFoldDB" id="E3KNE6"/>
<reference evidence="3" key="2">
    <citation type="journal article" date="2011" name="Proc. Natl. Acad. Sci. U.S.A.">
        <title>Obligate biotrophy features unraveled by the genomic analysis of rust fungi.</title>
        <authorList>
            <person name="Duplessis S."/>
            <person name="Cuomo C.A."/>
            <person name="Lin Y.-C."/>
            <person name="Aerts A."/>
            <person name="Tisserant E."/>
            <person name="Veneault-Fourrey C."/>
            <person name="Joly D.L."/>
            <person name="Hacquard S."/>
            <person name="Amselem J."/>
            <person name="Cantarel B.L."/>
            <person name="Chiu R."/>
            <person name="Coutinho P.M."/>
            <person name="Feau N."/>
            <person name="Field M."/>
            <person name="Frey P."/>
            <person name="Gelhaye E."/>
            <person name="Goldberg J."/>
            <person name="Grabherr M.G."/>
            <person name="Kodira C.D."/>
            <person name="Kohler A."/>
            <person name="Kuees U."/>
            <person name="Lindquist E.A."/>
            <person name="Lucas S.M."/>
            <person name="Mago R."/>
            <person name="Mauceli E."/>
            <person name="Morin E."/>
            <person name="Murat C."/>
            <person name="Pangilinan J.L."/>
            <person name="Park R."/>
            <person name="Pearson M."/>
            <person name="Quesneville H."/>
            <person name="Rouhier N."/>
            <person name="Sakthikumar S."/>
            <person name="Salamov A.A."/>
            <person name="Schmutz J."/>
            <person name="Selles B."/>
            <person name="Shapiro H."/>
            <person name="Tanguay P."/>
            <person name="Tuskan G.A."/>
            <person name="Henrissat B."/>
            <person name="Van de Peer Y."/>
            <person name="Rouze P."/>
            <person name="Ellis J.G."/>
            <person name="Dodds P.N."/>
            <person name="Schein J.E."/>
            <person name="Zhong S."/>
            <person name="Hamelin R.C."/>
            <person name="Grigoriev I.V."/>
            <person name="Szabo L.J."/>
            <person name="Martin F."/>
        </authorList>
    </citation>
    <scope>NUCLEOTIDE SEQUENCE [LARGE SCALE GENOMIC DNA]</scope>
    <source>
        <strain evidence="3">CRL 75-36-700-3 / race SCCL</strain>
    </source>
</reference>
<dbReference type="KEGG" id="pgr:PGTG_11577"/>
<dbReference type="RefSeq" id="XP_003330240.1">
    <property type="nucleotide sequence ID" value="XM_003330192.1"/>
</dbReference>
<dbReference type="HOGENOM" id="CLU_1349500_0_0_1"/>
<organism evidence="2 3">
    <name type="scientific">Puccinia graminis f. sp. tritici (strain CRL 75-36-700-3 / race SCCL)</name>
    <name type="common">Black stem rust fungus</name>
    <dbReference type="NCBI Taxonomy" id="418459"/>
    <lineage>
        <taxon>Eukaryota</taxon>
        <taxon>Fungi</taxon>
        <taxon>Dikarya</taxon>
        <taxon>Basidiomycota</taxon>
        <taxon>Pucciniomycotina</taxon>
        <taxon>Pucciniomycetes</taxon>
        <taxon>Pucciniales</taxon>
        <taxon>Pucciniaceae</taxon>
        <taxon>Puccinia</taxon>
    </lineage>
</organism>
<proteinExistence type="predicted"/>
<dbReference type="OrthoDB" id="10351434at2759"/>
<keyword evidence="3" id="KW-1185">Reference proteome</keyword>
<name>E3KNE6_PUCGT</name>
<feature type="coiled-coil region" evidence="1">
    <location>
        <begin position="9"/>
        <end position="36"/>
    </location>
</feature>
<accession>E3KNE6</accession>
<protein>
    <submittedName>
        <fullName evidence="2">Uncharacterized protein</fullName>
    </submittedName>
</protein>
<dbReference type="GeneID" id="10544403"/>
<evidence type="ECO:0000313" key="2">
    <source>
        <dbReference type="EMBL" id="EFP85821.1"/>
    </source>
</evidence>
<evidence type="ECO:0000313" key="3">
    <source>
        <dbReference type="Proteomes" id="UP000008783"/>
    </source>
</evidence>
<sequence>METPQQDRVQEIANALSNLQINHQTEQQRSEFLTNEISSLKMDLNSIKLTLQDVTQRLLAFHHQLSNFQIPVPAPPPPPPPHPAFSAVSLMPHASFSGNPKEINQFIYFVKDRLIEAESCFLNEKNLTGESRIKVYNVEQKASANLCILSAQPSQELSQDLSQELSNVRASELDIDDPRLPELQSIEHAEHVWSAFSQRQKFK</sequence>
<dbReference type="VEuPathDB" id="FungiDB:PGTG_11577"/>
<dbReference type="Proteomes" id="UP000008783">
    <property type="component" value="Unassembled WGS sequence"/>
</dbReference>
<evidence type="ECO:0000256" key="1">
    <source>
        <dbReference type="SAM" id="Coils"/>
    </source>
</evidence>
<dbReference type="InParanoid" id="E3KNE6"/>